<feature type="domain" description="NB-ARC" evidence="7">
    <location>
        <begin position="196"/>
        <end position="348"/>
    </location>
</feature>
<dbReference type="Gene3D" id="1.20.5.4130">
    <property type="match status" value="1"/>
</dbReference>
<evidence type="ECO:0008006" key="13">
    <source>
        <dbReference type="Google" id="ProtNLM"/>
    </source>
</evidence>
<dbReference type="PANTHER" id="PTHR23155:SF1167">
    <property type="entry name" value="OS08G0412100 PROTEIN"/>
    <property type="match status" value="1"/>
</dbReference>
<dbReference type="SUPFAM" id="SSF52540">
    <property type="entry name" value="P-loop containing nucleoside triphosphate hydrolases"/>
    <property type="match status" value="1"/>
</dbReference>
<dbReference type="PANTHER" id="PTHR23155">
    <property type="entry name" value="DISEASE RESISTANCE PROTEIN RP"/>
    <property type="match status" value="1"/>
</dbReference>
<dbReference type="AlphaFoldDB" id="A0A4U6VMV9"/>
<dbReference type="InterPro" id="IPR027417">
    <property type="entry name" value="P-loop_NTPase"/>
</dbReference>
<dbReference type="EMBL" id="CM016553">
    <property type="protein sequence ID" value="TKW31071.1"/>
    <property type="molecule type" value="Genomic_DNA"/>
</dbReference>
<name>A0A4U6VMV9_SETVI</name>
<sequence>MERAVVSAATGAMSSVLAKLAELLHEKYKLAKGVRKDIEFLRSELGVMNDLLHVMADIEELDALNKGWRDTVRELAYDIEDCIDLSVARLHRAGGDASKGGFFGAQLARKLKKIRVSFQIAHQIQELKARVIEESDRHKRYKLDGLIGSSSDASRNKVDLRICALWEETKNLVGLDGPRDEIIRLLMDREGEVPSQQVRTVSIVGCAGLGKTTLANQVYQKIQGHFECKAFVSVSQNPNIKDILMKICSQVGATPSMADDELLLVNKLRERLQYKRYIAVVDDIWRSDPWKIIGQALVRTSPGSIIIVTTRLKDVAESCCSSHGGRVYDMRPLDDNDSRRLFFKRIFDFEDKCPPELERASEDILKKCDGIPLAIISISSFLAVDVPQSADHWNKVKESITLPLPGNKSVETMQLVLSLSYFNLPHHLRTCLLYLSAFPEDSQITRDRLIGRWIAEGFVNVEPGESLYEAGLRYFNDLINRSLIQPWREVRGVVVSCKVHDVILNFLVSKSVEENFLTLSDPSGLPTSLHSKVRRLSLQNSYQENVVSWIKSIKPYIRSLACSVDCKELFPLTEFEVVRVLNLEDCGALTNFHLANVEVLLQLRYLNISGTGVSELPAGIGQVQNLETLDIRCTQVEKLPSTIVRLEKLARLFISPKVKFPTEGFSKMKALEQLTCFSIHGQSLGFLKELGQLTNLRTLNILDYEGSRWGIFTSSLQALCSHKLLDVEIYTTEWTPIPMDSSFPALQSLQTFVISTIISLPSWMGLLVNLELLELRTKQFTPEDLRVLGGMPALETLILYLAQTHAGPFTIQEHEFQHLKSFSVGELYQILFMPGAMPNVKHLKIELEIERHAFTTNSYRDDLGIQHLTSLTRVDVGIKCEQRDCLVVEYLEAKTPSLLDTHPNRPTLIFNTHFFLGADFFSGHRYSLKGLKKLINKQ</sequence>
<dbReference type="FunFam" id="1.10.10.10:FF:000322">
    <property type="entry name" value="Probable disease resistance protein At1g63360"/>
    <property type="match status" value="1"/>
</dbReference>
<proteinExistence type="inferred from homology"/>
<gene>
    <name evidence="11" type="ORF">SEVIR_2G081200v2</name>
</gene>
<evidence type="ECO:0000256" key="4">
    <source>
        <dbReference type="ARBA" id="ARBA00022741"/>
    </source>
</evidence>
<feature type="domain" description="Disease resistance protein winged helix" evidence="9">
    <location>
        <begin position="438"/>
        <end position="505"/>
    </location>
</feature>
<keyword evidence="4" id="KW-0547">Nucleotide-binding</keyword>
<feature type="domain" description="Disease resistance N-terminal" evidence="8">
    <location>
        <begin position="12"/>
        <end position="94"/>
    </location>
</feature>
<dbReference type="InterPro" id="IPR044974">
    <property type="entry name" value="Disease_R_plants"/>
</dbReference>
<evidence type="ECO:0000313" key="12">
    <source>
        <dbReference type="Proteomes" id="UP000298652"/>
    </source>
</evidence>
<dbReference type="Pfam" id="PF23559">
    <property type="entry name" value="WHD_DRP"/>
    <property type="match status" value="1"/>
</dbReference>
<dbReference type="Gene3D" id="3.40.50.300">
    <property type="entry name" value="P-loop containing nucleotide triphosphate hydrolases"/>
    <property type="match status" value="1"/>
</dbReference>
<dbReference type="InterPro" id="IPR032675">
    <property type="entry name" value="LRR_dom_sf"/>
</dbReference>
<evidence type="ECO:0000259" key="9">
    <source>
        <dbReference type="Pfam" id="PF23559"/>
    </source>
</evidence>
<protein>
    <recommendedName>
        <fullName evidence="13">AAA+ ATPase domain-containing protein</fullName>
    </recommendedName>
</protein>
<evidence type="ECO:0000256" key="5">
    <source>
        <dbReference type="ARBA" id="ARBA00022821"/>
    </source>
</evidence>
<dbReference type="GO" id="GO:0042742">
    <property type="term" value="P:defense response to bacterium"/>
    <property type="evidence" value="ECO:0007669"/>
    <property type="project" value="UniProtKB-ARBA"/>
</dbReference>
<dbReference type="Pfam" id="PF23598">
    <property type="entry name" value="LRR_14"/>
    <property type="match status" value="1"/>
</dbReference>
<dbReference type="InterPro" id="IPR055414">
    <property type="entry name" value="LRR_R13L4/SHOC2-like"/>
</dbReference>
<keyword evidence="6" id="KW-0175">Coiled coil</keyword>
<evidence type="ECO:0000259" key="8">
    <source>
        <dbReference type="Pfam" id="PF18052"/>
    </source>
</evidence>
<keyword evidence="3" id="KW-0677">Repeat</keyword>
<dbReference type="Gene3D" id="3.80.10.10">
    <property type="entry name" value="Ribonuclease Inhibitor"/>
    <property type="match status" value="1"/>
</dbReference>
<keyword evidence="2" id="KW-0433">Leucine-rich repeat</keyword>
<dbReference type="Gene3D" id="1.10.10.10">
    <property type="entry name" value="Winged helix-like DNA-binding domain superfamily/Winged helix DNA-binding domain"/>
    <property type="match status" value="1"/>
</dbReference>
<evidence type="ECO:0000259" key="10">
    <source>
        <dbReference type="Pfam" id="PF23598"/>
    </source>
</evidence>
<evidence type="ECO:0000313" key="11">
    <source>
        <dbReference type="EMBL" id="TKW31071.1"/>
    </source>
</evidence>
<dbReference type="InterPro" id="IPR058922">
    <property type="entry name" value="WHD_DRP"/>
</dbReference>
<dbReference type="Proteomes" id="UP000298652">
    <property type="component" value="Chromosome 2"/>
</dbReference>
<dbReference type="Gene3D" id="1.10.8.430">
    <property type="entry name" value="Helical domain of apoptotic protease-activating factors"/>
    <property type="match status" value="1"/>
</dbReference>
<reference evidence="11" key="1">
    <citation type="submission" date="2019-03" db="EMBL/GenBank/DDBJ databases">
        <title>WGS assembly of Setaria viridis.</title>
        <authorList>
            <person name="Huang P."/>
            <person name="Jenkins J."/>
            <person name="Grimwood J."/>
            <person name="Barry K."/>
            <person name="Healey A."/>
            <person name="Mamidi S."/>
            <person name="Sreedasyam A."/>
            <person name="Shu S."/>
            <person name="Feldman M."/>
            <person name="Wu J."/>
            <person name="Yu Y."/>
            <person name="Chen C."/>
            <person name="Johnson J."/>
            <person name="Rokhsar D."/>
            <person name="Baxter I."/>
            <person name="Schmutz J."/>
            <person name="Brutnell T."/>
            <person name="Kellogg E."/>
        </authorList>
    </citation>
    <scope>NUCLEOTIDE SEQUENCE [LARGE SCALE GENOMIC DNA]</scope>
</reference>
<evidence type="ECO:0000259" key="7">
    <source>
        <dbReference type="Pfam" id="PF00931"/>
    </source>
</evidence>
<dbReference type="InterPro" id="IPR002182">
    <property type="entry name" value="NB-ARC"/>
</dbReference>
<dbReference type="CDD" id="cd14798">
    <property type="entry name" value="RX-CC_like"/>
    <property type="match status" value="1"/>
</dbReference>
<evidence type="ECO:0000256" key="6">
    <source>
        <dbReference type="ARBA" id="ARBA00023054"/>
    </source>
</evidence>
<dbReference type="InterPro" id="IPR042197">
    <property type="entry name" value="Apaf_helical"/>
</dbReference>
<dbReference type="SUPFAM" id="SSF52058">
    <property type="entry name" value="L domain-like"/>
    <property type="match status" value="1"/>
</dbReference>
<dbReference type="InterPro" id="IPR038005">
    <property type="entry name" value="RX-like_CC"/>
</dbReference>
<dbReference type="InterPro" id="IPR036388">
    <property type="entry name" value="WH-like_DNA-bd_sf"/>
</dbReference>
<comment type="similarity">
    <text evidence="1">Belongs to the disease resistance NB-LRR family.</text>
</comment>
<evidence type="ECO:0000256" key="3">
    <source>
        <dbReference type="ARBA" id="ARBA00022737"/>
    </source>
</evidence>
<dbReference type="GO" id="GO:0009626">
    <property type="term" value="P:plant-type hypersensitive response"/>
    <property type="evidence" value="ECO:0007669"/>
    <property type="project" value="UniProtKB-ARBA"/>
</dbReference>
<accession>A0A4U6VMV9</accession>
<evidence type="ECO:0000256" key="1">
    <source>
        <dbReference type="ARBA" id="ARBA00008894"/>
    </source>
</evidence>
<dbReference type="Gramene" id="TKW31071">
    <property type="protein sequence ID" value="TKW31071"/>
    <property type="gene ID" value="SEVIR_2G081200v2"/>
</dbReference>
<dbReference type="InterPro" id="IPR041118">
    <property type="entry name" value="Rx_N"/>
</dbReference>
<keyword evidence="12" id="KW-1185">Reference proteome</keyword>
<evidence type="ECO:0000256" key="2">
    <source>
        <dbReference type="ARBA" id="ARBA00022614"/>
    </source>
</evidence>
<dbReference type="Pfam" id="PF18052">
    <property type="entry name" value="Rx_N"/>
    <property type="match status" value="1"/>
</dbReference>
<dbReference type="GO" id="GO:0043531">
    <property type="term" value="F:ADP binding"/>
    <property type="evidence" value="ECO:0007669"/>
    <property type="project" value="InterPro"/>
</dbReference>
<keyword evidence="5" id="KW-0611">Plant defense</keyword>
<dbReference type="GO" id="GO:0002758">
    <property type="term" value="P:innate immune response-activating signaling pathway"/>
    <property type="evidence" value="ECO:0007669"/>
    <property type="project" value="UniProtKB-ARBA"/>
</dbReference>
<dbReference type="Pfam" id="PF00931">
    <property type="entry name" value="NB-ARC"/>
    <property type="match status" value="1"/>
</dbReference>
<dbReference type="PRINTS" id="PR00364">
    <property type="entry name" value="DISEASERSIST"/>
</dbReference>
<feature type="domain" description="Disease resistance R13L4/SHOC-2-like LRR" evidence="10">
    <location>
        <begin position="557"/>
        <end position="908"/>
    </location>
</feature>
<organism evidence="11 12">
    <name type="scientific">Setaria viridis</name>
    <name type="common">Green bristlegrass</name>
    <name type="synonym">Setaria italica subsp. viridis</name>
    <dbReference type="NCBI Taxonomy" id="4556"/>
    <lineage>
        <taxon>Eukaryota</taxon>
        <taxon>Viridiplantae</taxon>
        <taxon>Streptophyta</taxon>
        <taxon>Embryophyta</taxon>
        <taxon>Tracheophyta</taxon>
        <taxon>Spermatophyta</taxon>
        <taxon>Magnoliopsida</taxon>
        <taxon>Liliopsida</taxon>
        <taxon>Poales</taxon>
        <taxon>Poaceae</taxon>
        <taxon>PACMAD clade</taxon>
        <taxon>Panicoideae</taxon>
        <taxon>Panicodae</taxon>
        <taxon>Paniceae</taxon>
        <taxon>Cenchrinae</taxon>
        <taxon>Setaria</taxon>
    </lineage>
</organism>
<dbReference type="OMA" id="YHARDSD"/>